<accession>A0A6S9SJX0</accession>
<name>A0A6S9SJX0_CHRCT</name>
<dbReference type="SUPFAM" id="SSF54928">
    <property type="entry name" value="RNA-binding domain, RBD"/>
    <property type="match status" value="1"/>
</dbReference>
<evidence type="ECO:0000313" key="6">
    <source>
        <dbReference type="EMBL" id="CAE0756524.1"/>
    </source>
</evidence>
<gene>
    <name evidence="5" type="ORF">PCAR00345_LOCUS9117</name>
    <name evidence="6" type="ORF">PCAR00345_LOCUS9118</name>
</gene>
<organism evidence="5">
    <name type="scientific">Chrysotila carterae</name>
    <name type="common">Marine alga</name>
    <name type="synonym">Syracosphaera carterae</name>
    <dbReference type="NCBI Taxonomy" id="13221"/>
    <lineage>
        <taxon>Eukaryota</taxon>
        <taxon>Haptista</taxon>
        <taxon>Haptophyta</taxon>
        <taxon>Prymnesiophyceae</taxon>
        <taxon>Isochrysidales</taxon>
        <taxon>Isochrysidaceae</taxon>
        <taxon>Chrysotila</taxon>
    </lineage>
</organism>
<evidence type="ECO:0000256" key="2">
    <source>
        <dbReference type="PROSITE-ProRule" id="PRU00176"/>
    </source>
</evidence>
<evidence type="ECO:0000256" key="3">
    <source>
        <dbReference type="SAM" id="Coils"/>
    </source>
</evidence>
<dbReference type="InterPro" id="IPR050502">
    <property type="entry name" value="Euk_RNA-bind_prot"/>
</dbReference>
<protein>
    <recommendedName>
        <fullName evidence="4">RRM domain-containing protein</fullName>
    </recommendedName>
</protein>
<dbReference type="InterPro" id="IPR035979">
    <property type="entry name" value="RBD_domain_sf"/>
</dbReference>
<reference evidence="5" key="1">
    <citation type="submission" date="2021-01" db="EMBL/GenBank/DDBJ databases">
        <authorList>
            <person name="Corre E."/>
            <person name="Pelletier E."/>
            <person name="Niang G."/>
            <person name="Scheremetjew M."/>
            <person name="Finn R."/>
            <person name="Kale V."/>
            <person name="Holt S."/>
            <person name="Cochrane G."/>
            <person name="Meng A."/>
            <person name="Brown T."/>
            <person name="Cohen L."/>
        </authorList>
    </citation>
    <scope>NUCLEOTIDE SEQUENCE</scope>
    <source>
        <strain evidence="5">CCMP645</strain>
    </source>
</reference>
<dbReference type="SMART" id="SM00360">
    <property type="entry name" value="RRM"/>
    <property type="match status" value="1"/>
</dbReference>
<dbReference type="InterPro" id="IPR012677">
    <property type="entry name" value="Nucleotide-bd_a/b_plait_sf"/>
</dbReference>
<keyword evidence="3" id="KW-0175">Coiled coil</keyword>
<dbReference type="EMBL" id="HBIZ01014842">
    <property type="protein sequence ID" value="CAE0756524.1"/>
    <property type="molecule type" value="Transcribed_RNA"/>
</dbReference>
<dbReference type="Pfam" id="PF00076">
    <property type="entry name" value="RRM_1"/>
    <property type="match status" value="1"/>
</dbReference>
<feature type="coiled-coil region" evidence="3">
    <location>
        <begin position="44"/>
        <end position="71"/>
    </location>
</feature>
<dbReference type="EMBL" id="HBIZ01014841">
    <property type="protein sequence ID" value="CAE0756523.1"/>
    <property type="molecule type" value="Transcribed_RNA"/>
</dbReference>
<dbReference type="InterPro" id="IPR000504">
    <property type="entry name" value="RRM_dom"/>
</dbReference>
<dbReference type="AlphaFoldDB" id="A0A6S9SJX0"/>
<evidence type="ECO:0000313" key="5">
    <source>
        <dbReference type="EMBL" id="CAE0756523.1"/>
    </source>
</evidence>
<evidence type="ECO:0000256" key="1">
    <source>
        <dbReference type="ARBA" id="ARBA00022884"/>
    </source>
</evidence>
<proteinExistence type="predicted"/>
<feature type="domain" description="RRM" evidence="4">
    <location>
        <begin position="137"/>
        <end position="215"/>
    </location>
</feature>
<sequence>MRHTWQSTMAYIGGDMGNRHDPATASMLAAEAASLHQTAENAALIAARAEINALKAENNSLKAEIAAIKAGAPANSLIAPPVLWPPQGNSSYGSSFSPYGASPYGAPGYGMPGVYGAAAPPARPPVIANPKRGPKGANLAIFCIPNSYTEQQVYDLASPYGTVTFVQIATHRDTGASRGYAFVSYDTVEAAENAIANMNNMTVEGRQLRVEVGKADKGEKPY</sequence>
<dbReference type="PROSITE" id="PS50102">
    <property type="entry name" value="RRM"/>
    <property type="match status" value="1"/>
</dbReference>
<keyword evidence="1 2" id="KW-0694">RNA-binding</keyword>
<dbReference type="GO" id="GO:0005634">
    <property type="term" value="C:nucleus"/>
    <property type="evidence" value="ECO:0007669"/>
    <property type="project" value="TreeGrafter"/>
</dbReference>
<dbReference type="PANTHER" id="PTHR48025">
    <property type="entry name" value="OS02G0815200 PROTEIN"/>
    <property type="match status" value="1"/>
</dbReference>
<dbReference type="Gene3D" id="3.30.70.330">
    <property type="match status" value="1"/>
</dbReference>
<evidence type="ECO:0000259" key="4">
    <source>
        <dbReference type="PROSITE" id="PS50102"/>
    </source>
</evidence>
<dbReference type="GO" id="GO:0003729">
    <property type="term" value="F:mRNA binding"/>
    <property type="evidence" value="ECO:0007669"/>
    <property type="project" value="TreeGrafter"/>
</dbReference>
<dbReference type="PANTHER" id="PTHR48025:SF1">
    <property type="entry name" value="RRM DOMAIN-CONTAINING PROTEIN"/>
    <property type="match status" value="1"/>
</dbReference>